<dbReference type="EC" id="3.6.4.13" evidence="1"/>
<keyword evidence="3" id="KW-0347">Helicase</keyword>
<comment type="catalytic activity">
    <reaction evidence="4">
        <text>ATP + H2O = ADP + phosphate + H(+)</text>
        <dbReference type="Rhea" id="RHEA:13065"/>
        <dbReference type="ChEBI" id="CHEBI:15377"/>
        <dbReference type="ChEBI" id="CHEBI:15378"/>
        <dbReference type="ChEBI" id="CHEBI:30616"/>
        <dbReference type="ChEBI" id="CHEBI:43474"/>
        <dbReference type="ChEBI" id="CHEBI:456216"/>
        <dbReference type="EC" id="3.6.4.13"/>
    </reaction>
</comment>
<evidence type="ECO:0000256" key="1">
    <source>
        <dbReference type="ARBA" id="ARBA00012552"/>
    </source>
</evidence>
<proteinExistence type="predicted"/>
<dbReference type="FunFam" id="3.40.50.300:FF:000750">
    <property type="entry name" value="Putative ATP-dependent RNA helicase DHX33"/>
    <property type="match status" value="1"/>
</dbReference>
<reference evidence="6" key="3">
    <citation type="submission" date="2025-08" db="UniProtKB">
        <authorList>
            <consortium name="Ensembl"/>
        </authorList>
    </citation>
    <scope>IDENTIFICATION</scope>
    <source>
        <strain evidence="6">HSOK</strain>
    </source>
</reference>
<evidence type="ECO:0000313" key="6">
    <source>
        <dbReference type="Ensembl" id="ENSORLP00015021590.1"/>
    </source>
</evidence>
<sequence length="256" mass="28883">GFLQTMPHEPDPPPAKKFKPGSVFFRLERNKPGMLLPKKGNVSTPIEVQRKQLPIFQAKPQLLNQLRQLQNAIIIGETGSGKTTQIPQYLYEAGIGRLGMVAITQPRRVAAISLAGRVAEEKRTQIGKLVGYTVRFEDVTSSETKLKFMTDGMLLREAIGDPLLLKYTVVVLDEAHERTVHTDVLFGVVKTAQLMSATMDVDLFSEYFNKSPVLYLEGRQHPIQIFYTKHQQSDYLQAALVSIFQIHQVIYLIYPT</sequence>
<keyword evidence="3" id="KW-0067">ATP-binding</keyword>
<dbReference type="GO" id="GO:0016787">
    <property type="term" value="F:hydrolase activity"/>
    <property type="evidence" value="ECO:0007669"/>
    <property type="project" value="UniProtKB-KW"/>
</dbReference>
<evidence type="ECO:0000256" key="2">
    <source>
        <dbReference type="ARBA" id="ARBA00022801"/>
    </source>
</evidence>
<keyword evidence="2" id="KW-0378">Hydrolase</keyword>
<reference evidence="6 7" key="2">
    <citation type="submission" date="2017-04" db="EMBL/GenBank/DDBJ databases">
        <title>CpG methylation of centromeres and impact of large insertions on vertebrate speciation.</title>
        <authorList>
            <person name="Ichikawa K."/>
            <person name="Yoshimura J."/>
            <person name="Morishita S."/>
        </authorList>
    </citation>
    <scope>NUCLEOTIDE SEQUENCE</scope>
    <source>
        <strain evidence="6 7">HSOK</strain>
    </source>
</reference>
<dbReference type="InterPro" id="IPR027417">
    <property type="entry name" value="P-loop_NTPase"/>
</dbReference>
<dbReference type="GO" id="GO:0005634">
    <property type="term" value="C:nucleus"/>
    <property type="evidence" value="ECO:0007669"/>
    <property type="project" value="UniProtKB-ARBA"/>
</dbReference>
<keyword evidence="3" id="KW-0547">Nucleotide-binding</keyword>
<feature type="domain" description="Helicase ATP-binding" evidence="5">
    <location>
        <begin position="63"/>
        <end position="217"/>
    </location>
</feature>
<dbReference type="InterPro" id="IPR014001">
    <property type="entry name" value="Helicase_ATP-bd"/>
</dbReference>
<dbReference type="Ensembl" id="ENSORLT00015031099.1">
    <property type="protein sequence ID" value="ENSORLP00015021590.1"/>
    <property type="gene ID" value="ENSORLG00015022859.1"/>
</dbReference>
<evidence type="ECO:0000256" key="4">
    <source>
        <dbReference type="ARBA" id="ARBA00047984"/>
    </source>
</evidence>
<dbReference type="CDD" id="cd17978">
    <property type="entry name" value="DEXHc_DHX33"/>
    <property type="match status" value="1"/>
</dbReference>
<dbReference type="PROSITE" id="PS51192">
    <property type="entry name" value="HELICASE_ATP_BIND_1"/>
    <property type="match status" value="1"/>
</dbReference>
<dbReference type="PANTHER" id="PTHR18934:SF118">
    <property type="entry name" value="ATP-DEPENDENT RNA HELICASE DHX33"/>
    <property type="match status" value="1"/>
</dbReference>
<reference evidence="6" key="4">
    <citation type="submission" date="2025-09" db="UniProtKB">
        <authorList>
            <consortium name="Ensembl"/>
        </authorList>
    </citation>
    <scope>IDENTIFICATION</scope>
    <source>
        <strain evidence="6">HSOK</strain>
    </source>
</reference>
<accession>A0A3P9INR2</accession>
<organism evidence="6 7">
    <name type="scientific">Oryzias latipes</name>
    <name type="common">Japanese rice fish</name>
    <name type="synonym">Japanese killifish</name>
    <dbReference type="NCBI Taxonomy" id="8090"/>
    <lineage>
        <taxon>Eukaryota</taxon>
        <taxon>Metazoa</taxon>
        <taxon>Chordata</taxon>
        <taxon>Craniata</taxon>
        <taxon>Vertebrata</taxon>
        <taxon>Euteleostomi</taxon>
        <taxon>Actinopterygii</taxon>
        <taxon>Neopterygii</taxon>
        <taxon>Teleostei</taxon>
        <taxon>Neoteleostei</taxon>
        <taxon>Acanthomorphata</taxon>
        <taxon>Ovalentaria</taxon>
        <taxon>Atherinomorphae</taxon>
        <taxon>Beloniformes</taxon>
        <taxon>Adrianichthyidae</taxon>
        <taxon>Oryziinae</taxon>
        <taxon>Oryzias</taxon>
    </lineage>
</organism>
<evidence type="ECO:0000256" key="3">
    <source>
        <dbReference type="ARBA" id="ARBA00022806"/>
    </source>
</evidence>
<reference key="1">
    <citation type="journal article" date="2007" name="Nature">
        <title>The medaka draft genome and insights into vertebrate genome evolution.</title>
        <authorList>
            <person name="Kasahara M."/>
            <person name="Naruse K."/>
            <person name="Sasaki S."/>
            <person name="Nakatani Y."/>
            <person name="Qu W."/>
            <person name="Ahsan B."/>
            <person name="Yamada T."/>
            <person name="Nagayasu Y."/>
            <person name="Doi K."/>
            <person name="Kasai Y."/>
            <person name="Jindo T."/>
            <person name="Kobayashi D."/>
            <person name="Shimada A."/>
            <person name="Toyoda A."/>
            <person name="Kuroki Y."/>
            <person name="Fujiyama A."/>
            <person name="Sasaki T."/>
            <person name="Shimizu A."/>
            <person name="Asakawa S."/>
            <person name="Shimizu N."/>
            <person name="Hashimoto S."/>
            <person name="Yang J."/>
            <person name="Lee Y."/>
            <person name="Matsushima K."/>
            <person name="Sugano S."/>
            <person name="Sakaizumi M."/>
            <person name="Narita T."/>
            <person name="Ohishi K."/>
            <person name="Haga S."/>
            <person name="Ohta F."/>
            <person name="Nomoto H."/>
            <person name="Nogata K."/>
            <person name="Morishita T."/>
            <person name="Endo T."/>
            <person name="Shin-I T."/>
            <person name="Takeda H."/>
            <person name="Morishita S."/>
            <person name="Kohara Y."/>
        </authorList>
    </citation>
    <scope>NUCLEOTIDE SEQUENCE [LARGE SCALE GENOMIC DNA]</scope>
    <source>
        <strain>Hd-rR</strain>
    </source>
</reference>
<protein>
    <recommendedName>
        <fullName evidence="1">RNA helicase</fullName>
        <ecNumber evidence="1">3.6.4.13</ecNumber>
    </recommendedName>
</protein>
<dbReference type="GO" id="GO:0003724">
    <property type="term" value="F:RNA helicase activity"/>
    <property type="evidence" value="ECO:0007669"/>
    <property type="project" value="UniProtKB-EC"/>
</dbReference>
<dbReference type="SMART" id="SM00487">
    <property type="entry name" value="DEXDc"/>
    <property type="match status" value="1"/>
</dbReference>
<dbReference type="Gene3D" id="3.40.50.300">
    <property type="entry name" value="P-loop containing nucleotide triphosphate hydrolases"/>
    <property type="match status" value="1"/>
</dbReference>
<dbReference type="Proteomes" id="UP000265200">
    <property type="component" value="Chromosome 14"/>
</dbReference>
<dbReference type="SUPFAM" id="SSF52540">
    <property type="entry name" value="P-loop containing nucleoside triphosphate hydrolases"/>
    <property type="match status" value="1"/>
</dbReference>
<dbReference type="AlphaFoldDB" id="A0A3P9INR2"/>
<dbReference type="PANTHER" id="PTHR18934">
    <property type="entry name" value="ATP-DEPENDENT RNA HELICASE"/>
    <property type="match status" value="1"/>
</dbReference>
<evidence type="ECO:0000259" key="5">
    <source>
        <dbReference type="PROSITE" id="PS51192"/>
    </source>
</evidence>
<evidence type="ECO:0000313" key="7">
    <source>
        <dbReference type="Proteomes" id="UP000265200"/>
    </source>
</evidence>
<name>A0A3P9INR2_ORYLA</name>